<evidence type="ECO:0000313" key="2">
    <source>
        <dbReference type="Proteomes" id="UP000298588"/>
    </source>
</evidence>
<protein>
    <submittedName>
        <fullName evidence="1">Uncharacterized protein</fullName>
    </submittedName>
</protein>
<dbReference type="Proteomes" id="UP000298588">
    <property type="component" value="Chromosome"/>
</dbReference>
<reference evidence="1 2" key="1">
    <citation type="submission" date="2019-04" db="EMBL/GenBank/DDBJ databases">
        <title>Phreatobacter aquaticus sp. nov.</title>
        <authorList>
            <person name="Choi A."/>
            <person name="Baek K."/>
        </authorList>
    </citation>
    <scope>NUCLEOTIDE SEQUENCE [LARGE SCALE GENOMIC DNA]</scope>
    <source>
        <strain evidence="1 2">NMCR1094</strain>
    </source>
</reference>
<evidence type="ECO:0000313" key="1">
    <source>
        <dbReference type="EMBL" id="QCK87932.1"/>
    </source>
</evidence>
<proteinExistence type="predicted"/>
<organism evidence="1 2">
    <name type="scientific">Phreatobacter aquaticus</name>
    <dbReference type="NCBI Taxonomy" id="2570229"/>
    <lineage>
        <taxon>Bacteria</taxon>
        <taxon>Pseudomonadati</taxon>
        <taxon>Pseudomonadota</taxon>
        <taxon>Alphaproteobacteria</taxon>
        <taxon>Hyphomicrobiales</taxon>
        <taxon>Phreatobacteraceae</taxon>
        <taxon>Phreatobacter</taxon>
    </lineage>
</organism>
<name>A0A4D7QVC4_9HYPH</name>
<keyword evidence="2" id="KW-1185">Reference proteome</keyword>
<dbReference type="KEGG" id="paqt:E8L99_20330"/>
<accession>A0A4D7QVC4</accession>
<dbReference type="EMBL" id="CP039865">
    <property type="protein sequence ID" value="QCK87932.1"/>
    <property type="molecule type" value="Genomic_DNA"/>
</dbReference>
<dbReference type="RefSeq" id="WP_137101260.1">
    <property type="nucleotide sequence ID" value="NZ_CP039865.1"/>
</dbReference>
<sequence>MIATARPFGRLNRAGALMRLEAYQALYAAAWAVDGSIAPGESLPVAPIQQGGADVARMMRERFLAEARAVVVDATGRFDDPSRRH</sequence>
<dbReference type="AlphaFoldDB" id="A0A4D7QVC4"/>
<gene>
    <name evidence="1" type="ORF">E8L99_20330</name>
</gene>